<dbReference type="RefSeq" id="WP_116045286.1">
    <property type="nucleotide sequence ID" value="NZ_QUBQ01000001.1"/>
</dbReference>
<accession>A0A371PN72</accession>
<reference evidence="2 3" key="1">
    <citation type="submission" date="2018-08" db="EMBL/GenBank/DDBJ databases">
        <title>Paenibacillus sp. M4BSY-1, whole genome shotgun sequence.</title>
        <authorList>
            <person name="Tuo L."/>
        </authorList>
    </citation>
    <scope>NUCLEOTIDE SEQUENCE [LARGE SCALE GENOMIC DNA]</scope>
    <source>
        <strain evidence="2 3">M4BSY-1</strain>
    </source>
</reference>
<evidence type="ECO:0000313" key="3">
    <source>
        <dbReference type="Proteomes" id="UP000261905"/>
    </source>
</evidence>
<dbReference type="AlphaFoldDB" id="A0A371PN72"/>
<comment type="caution">
    <text evidence="2">The sequence shown here is derived from an EMBL/GenBank/DDBJ whole genome shotgun (WGS) entry which is preliminary data.</text>
</comment>
<dbReference type="EMBL" id="QUBQ01000001">
    <property type="protein sequence ID" value="REK77583.1"/>
    <property type="molecule type" value="Genomic_DNA"/>
</dbReference>
<gene>
    <name evidence="2" type="ORF">DX130_11485</name>
</gene>
<dbReference type="PANTHER" id="PTHR40469:SF2">
    <property type="entry name" value="GALACTOSE-BINDING DOMAIN-LIKE SUPERFAMILY PROTEIN"/>
    <property type="match status" value="1"/>
</dbReference>
<dbReference type="Pfam" id="PF06283">
    <property type="entry name" value="ThuA"/>
    <property type="match status" value="1"/>
</dbReference>
<dbReference type="SUPFAM" id="SSF52317">
    <property type="entry name" value="Class I glutamine amidotransferase-like"/>
    <property type="match status" value="1"/>
</dbReference>
<dbReference type="Gene3D" id="3.40.50.880">
    <property type="match status" value="1"/>
</dbReference>
<dbReference type="PANTHER" id="PTHR40469">
    <property type="entry name" value="SECRETED GLYCOSYL HYDROLASE"/>
    <property type="match status" value="1"/>
</dbReference>
<name>A0A371PN72_9BACL</name>
<dbReference type="InterPro" id="IPR029010">
    <property type="entry name" value="ThuA-like"/>
</dbReference>
<organism evidence="2 3">
    <name type="scientific">Paenibacillus paeoniae</name>
    <dbReference type="NCBI Taxonomy" id="2292705"/>
    <lineage>
        <taxon>Bacteria</taxon>
        <taxon>Bacillati</taxon>
        <taxon>Bacillota</taxon>
        <taxon>Bacilli</taxon>
        <taxon>Bacillales</taxon>
        <taxon>Paenibacillaceae</taxon>
        <taxon>Paenibacillus</taxon>
    </lineage>
</organism>
<dbReference type="Proteomes" id="UP000261905">
    <property type="component" value="Unassembled WGS sequence"/>
</dbReference>
<protein>
    <submittedName>
        <fullName evidence="2">ThuA domain-containing protein</fullName>
    </submittedName>
</protein>
<dbReference type="OrthoDB" id="9816308at2"/>
<evidence type="ECO:0000313" key="2">
    <source>
        <dbReference type="EMBL" id="REK77583.1"/>
    </source>
</evidence>
<sequence>MKTPSKLLLIGDNVHSTWHPLEPALQQLQAIAADGFELFPTEDYDTLKTLEQDGFTAVISYTDCWDRPLEAGQVAGLLRFIAGGGGLLVIHNGISLQASHELAGLIGARFTGHPPYQPLTYLPAQEDHPLLEGVQAFTLDEEPYMFEFDAFSPRNVFLEYEFEGSRYPAGWEHRYGLGRLVYLQPGHCSPSFLQDSYRQLILNSIRWVTGPPPL</sequence>
<feature type="domain" description="ThuA-like" evidence="1">
    <location>
        <begin position="23"/>
        <end position="208"/>
    </location>
</feature>
<keyword evidence="3" id="KW-1185">Reference proteome</keyword>
<proteinExistence type="predicted"/>
<evidence type="ECO:0000259" key="1">
    <source>
        <dbReference type="Pfam" id="PF06283"/>
    </source>
</evidence>
<dbReference type="InterPro" id="IPR029062">
    <property type="entry name" value="Class_I_gatase-like"/>
</dbReference>